<accession>A0ABR2MG72</accession>
<keyword evidence="4" id="KW-1185">Reference proteome</keyword>
<dbReference type="EMBL" id="JBBWWR010000008">
    <property type="protein sequence ID" value="KAK8963003.1"/>
    <property type="molecule type" value="Genomic_DNA"/>
</dbReference>
<name>A0ABR2MG72_9ASPA</name>
<dbReference type="InterPro" id="IPR041569">
    <property type="entry name" value="AAA_lid_3"/>
</dbReference>
<evidence type="ECO:0000313" key="3">
    <source>
        <dbReference type="EMBL" id="KAK8963003.1"/>
    </source>
</evidence>
<dbReference type="PANTHER" id="PTHR48470:SF1">
    <property type="entry name" value="CELL DIVISION CONTROL PROTEIN 48 C ISOFORM 1"/>
    <property type="match status" value="1"/>
</dbReference>
<dbReference type="InterPro" id="IPR027417">
    <property type="entry name" value="P-loop_NTPase"/>
</dbReference>
<evidence type="ECO:0000256" key="1">
    <source>
        <dbReference type="SAM" id="MobiDB-lite"/>
    </source>
</evidence>
<dbReference type="InterPro" id="IPR003959">
    <property type="entry name" value="ATPase_AAA_core"/>
</dbReference>
<gene>
    <name evidence="3" type="ORF">KSP40_PGU018689</name>
</gene>
<dbReference type="SMART" id="SM00382">
    <property type="entry name" value="AAA"/>
    <property type="match status" value="2"/>
</dbReference>
<protein>
    <recommendedName>
        <fullName evidence="2">AAA+ ATPase domain-containing protein</fullName>
    </recommendedName>
</protein>
<feature type="compositionally biased region" description="Low complexity" evidence="1">
    <location>
        <begin position="132"/>
        <end position="146"/>
    </location>
</feature>
<dbReference type="InterPro" id="IPR055278">
    <property type="entry name" value="CDC48c"/>
</dbReference>
<feature type="compositionally biased region" description="Polar residues" evidence="1">
    <location>
        <begin position="73"/>
        <end position="93"/>
    </location>
</feature>
<sequence length="741" mass="81553">MEKQRRRSGARPPFSPSIINRQVLIRRIKSMNLSSSSNPDFLIQRMREHYPDYARVKLQPFSARLREVLQHLRNSSNKSPASGEASQSFSDNSPVGEMPSRKKRCKEDLFEERLLCVESDHLRRWQSKNVAPTSPSDSSDDSTSTSEDAVFEKIIEPEFDLTKSTLREKYVKQSEQNVNKMEKEKNVEIESIADDKRKMAISISKGGVSKKSGPVLGLEFGASDRLKDSMPPLSGREGPRFKDLGGMKKVVEELMIEVLVPLFHPELPKRLGVRPISGILLHGPPGCGKTKLAHAIANEASVPFYKISATEVVSGVSGNSKTDAVDHALRRPGDLIRDSLSIPDENARAEILAVLTRNLRHNNELDLFTIARFTPGFVGADLAALVNKAGNLAMKRIIDKKRSQLVGHNEENIDWWKHPWSPEEIENLSITMFDFEEAKKLVQPSTKREGFSLIPNIKWEDVGGLDSLRRAFNHYIVQRIKDPEDYKELGLDMEVGFVLYGPPGCGKTLIAKALANEAGANFIHIKVCQIFSGLSVNEPHAMGEGRSPLTTDGATGSSPALRPSASSLSLVAYSSSSISCTHRPSSFSNATPSTFSFSLASSSASSISRARRASSFSLAALLEVIDPAVLRPGRFGKLFYVPLPTVAERGLILKALARKKPVAPDVDYDSLASRDACRNFTGADLAALVDEAAMAVIYEKEVLAGQGKSFAVPLVIKMTHFEKALEKIIPSVSEEVCTIYI</sequence>
<evidence type="ECO:0000313" key="4">
    <source>
        <dbReference type="Proteomes" id="UP001412067"/>
    </source>
</evidence>
<dbReference type="Gene3D" id="3.40.50.300">
    <property type="entry name" value="P-loop containing nucleotide triphosphate hydrolases"/>
    <property type="match status" value="2"/>
</dbReference>
<dbReference type="Pfam" id="PF17862">
    <property type="entry name" value="AAA_lid_3"/>
    <property type="match status" value="2"/>
</dbReference>
<dbReference type="InterPro" id="IPR003593">
    <property type="entry name" value="AAA+_ATPase"/>
</dbReference>
<dbReference type="SUPFAM" id="SSF52540">
    <property type="entry name" value="P-loop containing nucleoside triphosphate hydrolases"/>
    <property type="match status" value="2"/>
</dbReference>
<dbReference type="PANTHER" id="PTHR48470">
    <property type="entry name" value="CELL DIVISION CONTROL PROTEIN 48 C ISOFORM 1"/>
    <property type="match status" value="1"/>
</dbReference>
<feature type="region of interest" description="Disordered" evidence="1">
    <location>
        <begin position="127"/>
        <end position="148"/>
    </location>
</feature>
<feature type="region of interest" description="Disordered" evidence="1">
    <location>
        <begin position="73"/>
        <end position="103"/>
    </location>
</feature>
<organism evidence="3 4">
    <name type="scientific">Platanthera guangdongensis</name>
    <dbReference type="NCBI Taxonomy" id="2320717"/>
    <lineage>
        <taxon>Eukaryota</taxon>
        <taxon>Viridiplantae</taxon>
        <taxon>Streptophyta</taxon>
        <taxon>Embryophyta</taxon>
        <taxon>Tracheophyta</taxon>
        <taxon>Spermatophyta</taxon>
        <taxon>Magnoliopsida</taxon>
        <taxon>Liliopsida</taxon>
        <taxon>Asparagales</taxon>
        <taxon>Orchidaceae</taxon>
        <taxon>Orchidoideae</taxon>
        <taxon>Orchideae</taxon>
        <taxon>Orchidinae</taxon>
        <taxon>Platanthera</taxon>
    </lineage>
</organism>
<feature type="domain" description="AAA+ ATPase" evidence="2">
    <location>
        <begin position="493"/>
        <end position="735"/>
    </location>
</feature>
<feature type="region of interest" description="Disordered" evidence="1">
    <location>
        <begin position="542"/>
        <end position="562"/>
    </location>
</feature>
<dbReference type="Pfam" id="PF00004">
    <property type="entry name" value="AAA"/>
    <property type="match status" value="2"/>
</dbReference>
<dbReference type="Gene3D" id="1.10.8.60">
    <property type="match status" value="2"/>
</dbReference>
<proteinExistence type="predicted"/>
<feature type="domain" description="AAA+ ATPase" evidence="2">
    <location>
        <begin position="275"/>
        <end position="377"/>
    </location>
</feature>
<comment type="caution">
    <text evidence="3">The sequence shown here is derived from an EMBL/GenBank/DDBJ whole genome shotgun (WGS) entry which is preliminary data.</text>
</comment>
<reference evidence="3 4" key="1">
    <citation type="journal article" date="2022" name="Nat. Plants">
        <title>Genomes of leafy and leafless Platanthera orchids illuminate the evolution of mycoheterotrophy.</title>
        <authorList>
            <person name="Li M.H."/>
            <person name="Liu K.W."/>
            <person name="Li Z."/>
            <person name="Lu H.C."/>
            <person name="Ye Q.L."/>
            <person name="Zhang D."/>
            <person name="Wang J.Y."/>
            <person name="Li Y.F."/>
            <person name="Zhong Z.M."/>
            <person name="Liu X."/>
            <person name="Yu X."/>
            <person name="Liu D.K."/>
            <person name="Tu X.D."/>
            <person name="Liu B."/>
            <person name="Hao Y."/>
            <person name="Liao X.Y."/>
            <person name="Jiang Y.T."/>
            <person name="Sun W.H."/>
            <person name="Chen J."/>
            <person name="Chen Y.Q."/>
            <person name="Ai Y."/>
            <person name="Zhai J.W."/>
            <person name="Wu S.S."/>
            <person name="Zhou Z."/>
            <person name="Hsiao Y.Y."/>
            <person name="Wu W.L."/>
            <person name="Chen Y.Y."/>
            <person name="Lin Y.F."/>
            <person name="Hsu J.L."/>
            <person name="Li C.Y."/>
            <person name="Wang Z.W."/>
            <person name="Zhao X."/>
            <person name="Zhong W.Y."/>
            <person name="Ma X.K."/>
            <person name="Ma L."/>
            <person name="Huang J."/>
            <person name="Chen G.Z."/>
            <person name="Huang M.Z."/>
            <person name="Huang L."/>
            <person name="Peng D.H."/>
            <person name="Luo Y.B."/>
            <person name="Zou S.Q."/>
            <person name="Chen S.P."/>
            <person name="Lan S."/>
            <person name="Tsai W.C."/>
            <person name="Van de Peer Y."/>
            <person name="Liu Z.J."/>
        </authorList>
    </citation>
    <scope>NUCLEOTIDE SEQUENCE [LARGE SCALE GENOMIC DNA]</scope>
    <source>
        <strain evidence="3">Lor288</strain>
    </source>
</reference>
<evidence type="ECO:0000259" key="2">
    <source>
        <dbReference type="SMART" id="SM00382"/>
    </source>
</evidence>
<dbReference type="Proteomes" id="UP001412067">
    <property type="component" value="Unassembled WGS sequence"/>
</dbReference>